<reference evidence="1 2" key="1">
    <citation type="journal article" date="2023" name="Nucleic Acids Res.">
        <title>The hologenome of Daphnia magna reveals possible DNA methylation and microbiome-mediated evolution of the host genome.</title>
        <authorList>
            <person name="Chaturvedi A."/>
            <person name="Li X."/>
            <person name="Dhandapani V."/>
            <person name="Marshall H."/>
            <person name="Kissane S."/>
            <person name="Cuenca-Cambronero M."/>
            <person name="Asole G."/>
            <person name="Calvet F."/>
            <person name="Ruiz-Romero M."/>
            <person name="Marangio P."/>
            <person name="Guigo R."/>
            <person name="Rago D."/>
            <person name="Mirbahai L."/>
            <person name="Eastwood N."/>
            <person name="Colbourne J.K."/>
            <person name="Zhou J."/>
            <person name="Mallon E."/>
            <person name="Orsini L."/>
        </authorList>
    </citation>
    <scope>NUCLEOTIDE SEQUENCE [LARGE SCALE GENOMIC DNA]</scope>
    <source>
        <strain evidence="1">LRV0_1</strain>
    </source>
</reference>
<dbReference type="Proteomes" id="UP001234178">
    <property type="component" value="Unassembled WGS sequence"/>
</dbReference>
<evidence type="ECO:0000313" key="2">
    <source>
        <dbReference type="Proteomes" id="UP001234178"/>
    </source>
</evidence>
<dbReference type="EMBL" id="JAOYFB010000001">
    <property type="protein sequence ID" value="KAK4004276.1"/>
    <property type="molecule type" value="Genomic_DNA"/>
</dbReference>
<organism evidence="1 2">
    <name type="scientific">Daphnia magna</name>
    <dbReference type="NCBI Taxonomy" id="35525"/>
    <lineage>
        <taxon>Eukaryota</taxon>
        <taxon>Metazoa</taxon>
        <taxon>Ecdysozoa</taxon>
        <taxon>Arthropoda</taxon>
        <taxon>Crustacea</taxon>
        <taxon>Branchiopoda</taxon>
        <taxon>Diplostraca</taxon>
        <taxon>Cladocera</taxon>
        <taxon>Anomopoda</taxon>
        <taxon>Daphniidae</taxon>
        <taxon>Daphnia</taxon>
    </lineage>
</organism>
<keyword evidence="2" id="KW-1185">Reference proteome</keyword>
<comment type="caution">
    <text evidence="1">The sequence shown here is derived from an EMBL/GenBank/DDBJ whole genome shotgun (WGS) entry which is preliminary data.</text>
</comment>
<sequence>MARIFTTFRVNINITLQVMRLTAEQALNERLTRPPHETSWVRPGRTKLCGNSPAGPQGPSHTEFYATILYVGDINEMRLFIWRGLDDESRGRRSRATDIEGEQFENGVALLLSIGRRCTHKDETESRSDIIEGAYQDVDMWMKLN</sequence>
<accession>A0ABQ9YUI2</accession>
<evidence type="ECO:0000313" key="1">
    <source>
        <dbReference type="EMBL" id="KAK4004276.1"/>
    </source>
</evidence>
<name>A0ABQ9YUI2_9CRUS</name>
<protein>
    <submittedName>
        <fullName evidence="1">Uncharacterized protein</fullName>
    </submittedName>
</protein>
<gene>
    <name evidence="1" type="ORF">OUZ56_006017</name>
</gene>
<proteinExistence type="predicted"/>